<gene>
    <name evidence="2" type="primary">mutA</name>
    <name evidence="2" type="ORF">ULMS_16060</name>
</gene>
<dbReference type="GO" id="GO:0031419">
    <property type="term" value="F:cobalamin binding"/>
    <property type="evidence" value="ECO:0007669"/>
    <property type="project" value="InterPro"/>
</dbReference>
<keyword evidence="3" id="KW-1185">Reference proteome</keyword>
<evidence type="ECO:0000313" key="2">
    <source>
        <dbReference type="EMBL" id="GEQ86098.1"/>
    </source>
</evidence>
<protein>
    <submittedName>
        <fullName evidence="2">Methylmalonyl-CoA mutase</fullName>
    </submittedName>
</protein>
<dbReference type="InterPro" id="IPR006099">
    <property type="entry name" value="MeMalonylCoA_mutase_a/b_cat"/>
</dbReference>
<dbReference type="RefSeq" id="WP_151894027.1">
    <property type="nucleotide sequence ID" value="NZ_BKCF01000002.1"/>
</dbReference>
<dbReference type="Pfam" id="PF01642">
    <property type="entry name" value="MM_CoA_mutase"/>
    <property type="match status" value="1"/>
</dbReference>
<reference evidence="2 3" key="1">
    <citation type="submission" date="2019-08" db="EMBL/GenBank/DDBJ databases">
        <title>Ulvibacter marinistellae sp. nov., isolated from a starfish, Patiria pectinifera.</title>
        <authorList>
            <person name="Kawano K."/>
            <person name="Ushijima N."/>
            <person name="Kihara M."/>
            <person name="Itoh H."/>
        </authorList>
    </citation>
    <scope>NUCLEOTIDE SEQUENCE [LARGE SCALE GENOMIC DNA]</scope>
    <source>
        <strain evidence="2 3">KK4</strain>
    </source>
</reference>
<dbReference type="PANTHER" id="PTHR48101">
    <property type="entry name" value="METHYLMALONYL-COA MUTASE, MITOCHONDRIAL-RELATED"/>
    <property type="match status" value="1"/>
</dbReference>
<dbReference type="EMBL" id="BKCF01000002">
    <property type="protein sequence ID" value="GEQ86098.1"/>
    <property type="molecule type" value="Genomic_DNA"/>
</dbReference>
<organism evidence="2 3">
    <name type="scientific">Patiriisocius marinistellae</name>
    <dbReference type="NCBI Taxonomy" id="2494560"/>
    <lineage>
        <taxon>Bacteria</taxon>
        <taxon>Pseudomonadati</taxon>
        <taxon>Bacteroidota</taxon>
        <taxon>Flavobacteriia</taxon>
        <taxon>Flavobacteriales</taxon>
        <taxon>Flavobacteriaceae</taxon>
        <taxon>Patiriisocius</taxon>
    </lineage>
</organism>
<accession>A0A5J4FXN8</accession>
<dbReference type="Proteomes" id="UP000326994">
    <property type="component" value="Unassembled WGS sequence"/>
</dbReference>
<name>A0A5J4FXN8_9FLAO</name>
<evidence type="ECO:0000259" key="1">
    <source>
        <dbReference type="Pfam" id="PF01642"/>
    </source>
</evidence>
<comment type="caution">
    <text evidence="2">The sequence shown here is derived from an EMBL/GenBank/DDBJ whole genome shotgun (WGS) entry which is preliminary data.</text>
</comment>
<dbReference type="CDD" id="cd03677">
    <property type="entry name" value="MM_CoA_mutase_beta"/>
    <property type="match status" value="1"/>
</dbReference>
<dbReference type="GO" id="GO:0016866">
    <property type="term" value="F:intramolecular transferase activity"/>
    <property type="evidence" value="ECO:0007669"/>
    <property type="project" value="InterPro"/>
</dbReference>
<dbReference type="InterPro" id="IPR016176">
    <property type="entry name" value="Cbl-dep_enz_cat"/>
</dbReference>
<evidence type="ECO:0000313" key="3">
    <source>
        <dbReference type="Proteomes" id="UP000326994"/>
    </source>
</evidence>
<dbReference type="PANTHER" id="PTHR48101:SF1">
    <property type="entry name" value="METHYLMALONYL-COA MUTASE, LARGE SUBUNIT"/>
    <property type="match status" value="1"/>
</dbReference>
<dbReference type="OrthoDB" id="9762378at2"/>
<feature type="domain" description="Methylmalonyl-CoA mutase alpha/beta chain catalytic" evidence="1">
    <location>
        <begin position="175"/>
        <end position="414"/>
    </location>
</feature>
<dbReference type="SUPFAM" id="SSF51703">
    <property type="entry name" value="Cobalamin (vitamin B12)-dependent enzymes"/>
    <property type="match status" value="1"/>
</dbReference>
<dbReference type="Gene3D" id="3.20.20.240">
    <property type="entry name" value="Methylmalonyl-CoA mutase"/>
    <property type="match status" value="2"/>
</dbReference>
<proteinExistence type="predicted"/>
<sequence length="457" mass="51749">MKSPLFSDFEPVSAKAWKQKIQVDLKGADYNDTLVWQSLEGINVTPTYHKDDAIENISIPGNPSQWNIAQKVFIDDVAISNTLAIDAINRGAEAIIFTSEKRFSIAEIFKNFNFGNVTIYFNFKFLDEAFIIELNEFLSEKKSVFYFNIDPIGKLTEEGNWFQNEKTDMASLNRLVKKLPAQNIISVDMRVFQNAGATMVQQLAYGLCQAHEYLSTINSISEVKSELVFNISVGSNYFFEIAKIRALRHLYATLAAEYEAIQTCHIVAQPSMRNKTIYDYNSNMLRTTTECMSAVLGGANTVCNLPYDALYHKSNEFGERISRNQLLVLKAESYFDTVANPADGAYYIESLTKEISEKALVLFKDIEKNGGLLNQLLAGTIQKKIKDSALKEQQLFDQGKIVLLGTNKHPNLNDSMKDNLELYPFTKIKPRKTLISPITPKRLAEVNEKNRLENETI</sequence>
<dbReference type="AlphaFoldDB" id="A0A5J4FXN8"/>